<dbReference type="Pfam" id="PF00015">
    <property type="entry name" value="MCPsignal"/>
    <property type="match status" value="1"/>
</dbReference>
<dbReference type="InterPro" id="IPR004089">
    <property type="entry name" value="MCPsignal_dom"/>
</dbReference>
<keyword evidence="5" id="KW-0812">Transmembrane</keyword>
<feature type="transmembrane region" description="Helical" evidence="5">
    <location>
        <begin position="20"/>
        <end position="45"/>
    </location>
</feature>
<proteinExistence type="inferred from homology"/>
<feature type="domain" description="Methyl-accepting transducer" evidence="6">
    <location>
        <begin position="105"/>
        <end position="384"/>
    </location>
</feature>
<sequence>MNLNQSLIEKAMGESKETYITGIKSIVATTGVAIIMAIILGTFLARMIRKPINDMTVILKDISEGEGDLTKRVNITSKDEIGELSTYFDQFIEDTQEMITKIMGDTNNLSLASEEISATIEEISSQSQNISANLEEVAGGIEGASASSEQVSASAHEISIASADLVKEAENSQGYLEEIKVRAEKLKNDIEKSRDEATNLYQEKHSDILKALEEGKVVTEIADMAEIISNIAEQTNLLALNAAIEAARAGEHGKGFAVVADEVRKLAEQSSETVAKIEPVIKKVQAAFDNLATNSNGVLNFIDEKIMKDYDFAIETGVHYSNDTDIVKNLVQKFMDNATQIMQNTEDASKAMESLAATIEEVNSSTQEITTNTAEASSATEDVARIAEQQNRLTNELGELVNKFKV</sequence>
<evidence type="ECO:0000256" key="4">
    <source>
        <dbReference type="SAM" id="Coils"/>
    </source>
</evidence>
<evidence type="ECO:0000256" key="3">
    <source>
        <dbReference type="PROSITE-ProRule" id="PRU00284"/>
    </source>
</evidence>
<dbReference type="PROSITE" id="PS50111">
    <property type="entry name" value="CHEMOTAXIS_TRANSDUC_2"/>
    <property type="match status" value="1"/>
</dbReference>
<comment type="similarity">
    <text evidence="2">Belongs to the methyl-accepting chemotaxis (MCP) protein family.</text>
</comment>
<dbReference type="SUPFAM" id="SSF58104">
    <property type="entry name" value="Methyl-accepting chemotaxis protein (MCP) signaling domain"/>
    <property type="match status" value="1"/>
</dbReference>
<dbReference type="Proteomes" id="UP000192731">
    <property type="component" value="Unassembled WGS sequence"/>
</dbReference>
<dbReference type="OrthoDB" id="5392220at2"/>
<dbReference type="GO" id="GO:0016020">
    <property type="term" value="C:membrane"/>
    <property type="evidence" value="ECO:0007669"/>
    <property type="project" value="InterPro"/>
</dbReference>
<reference evidence="8 9" key="1">
    <citation type="submission" date="2017-04" db="EMBL/GenBank/DDBJ databases">
        <authorList>
            <person name="Afonso C.L."/>
            <person name="Miller P.J."/>
            <person name="Scott M.A."/>
            <person name="Spackman E."/>
            <person name="Goraichik I."/>
            <person name="Dimitrov K.M."/>
            <person name="Suarez D.L."/>
            <person name="Swayne D.E."/>
        </authorList>
    </citation>
    <scope>NUCLEOTIDE SEQUENCE [LARGE SCALE GENOMIC DNA]</scope>
    <source>
        <strain evidence="8 9">DSM 11270</strain>
    </source>
</reference>
<dbReference type="EMBL" id="FWWT01000013">
    <property type="protein sequence ID" value="SMB87235.1"/>
    <property type="molecule type" value="Genomic_DNA"/>
</dbReference>
<keyword evidence="4" id="KW-0175">Coiled coil</keyword>
<evidence type="ECO:0000256" key="5">
    <source>
        <dbReference type="SAM" id="Phobius"/>
    </source>
</evidence>
<dbReference type="CDD" id="cd06225">
    <property type="entry name" value="HAMP"/>
    <property type="match status" value="1"/>
</dbReference>
<dbReference type="InterPro" id="IPR003660">
    <property type="entry name" value="HAMP_dom"/>
</dbReference>
<evidence type="ECO:0000313" key="9">
    <source>
        <dbReference type="Proteomes" id="UP000192731"/>
    </source>
</evidence>
<dbReference type="GO" id="GO:0007165">
    <property type="term" value="P:signal transduction"/>
    <property type="evidence" value="ECO:0007669"/>
    <property type="project" value="UniProtKB-KW"/>
</dbReference>
<evidence type="ECO:0000259" key="6">
    <source>
        <dbReference type="PROSITE" id="PS50111"/>
    </source>
</evidence>
<dbReference type="RefSeq" id="WP_084052650.1">
    <property type="nucleotide sequence ID" value="NZ_FWWT01000013.1"/>
</dbReference>
<dbReference type="PROSITE" id="PS50885">
    <property type="entry name" value="HAMP"/>
    <property type="match status" value="1"/>
</dbReference>
<name>A0A1W1V1N8_DESTI</name>
<dbReference type="PANTHER" id="PTHR32089:SF112">
    <property type="entry name" value="LYSOZYME-LIKE PROTEIN-RELATED"/>
    <property type="match status" value="1"/>
</dbReference>
<organism evidence="8 9">
    <name type="scientific">Desulfonispora thiosulfatigenes DSM 11270</name>
    <dbReference type="NCBI Taxonomy" id="656914"/>
    <lineage>
        <taxon>Bacteria</taxon>
        <taxon>Bacillati</taxon>
        <taxon>Bacillota</taxon>
        <taxon>Clostridia</taxon>
        <taxon>Eubacteriales</taxon>
        <taxon>Peptococcaceae</taxon>
        <taxon>Desulfonispora</taxon>
    </lineage>
</organism>
<keyword evidence="5" id="KW-0472">Membrane</keyword>
<feature type="domain" description="HAMP" evidence="7">
    <location>
        <begin position="46"/>
        <end position="100"/>
    </location>
</feature>
<dbReference type="Gene3D" id="1.10.287.950">
    <property type="entry name" value="Methyl-accepting chemotaxis protein"/>
    <property type="match status" value="1"/>
</dbReference>
<protein>
    <submittedName>
        <fullName evidence="8">Methyl-accepting chemotaxis protein</fullName>
    </submittedName>
</protein>
<dbReference type="STRING" id="656914.SAMN00017405_1261"/>
<keyword evidence="9" id="KW-1185">Reference proteome</keyword>
<dbReference type="SMART" id="SM00304">
    <property type="entry name" value="HAMP"/>
    <property type="match status" value="1"/>
</dbReference>
<accession>A0A1W1V1N8</accession>
<dbReference type="Pfam" id="PF00672">
    <property type="entry name" value="HAMP"/>
    <property type="match status" value="1"/>
</dbReference>
<feature type="coiled-coil region" evidence="4">
    <location>
        <begin position="169"/>
        <end position="203"/>
    </location>
</feature>
<evidence type="ECO:0000256" key="2">
    <source>
        <dbReference type="ARBA" id="ARBA00029447"/>
    </source>
</evidence>
<keyword evidence="5" id="KW-1133">Transmembrane helix</keyword>
<gene>
    <name evidence="8" type="ORF">SAMN00017405_1261</name>
</gene>
<evidence type="ECO:0000313" key="8">
    <source>
        <dbReference type="EMBL" id="SMB87235.1"/>
    </source>
</evidence>
<evidence type="ECO:0000259" key="7">
    <source>
        <dbReference type="PROSITE" id="PS50885"/>
    </source>
</evidence>
<dbReference type="SMART" id="SM00283">
    <property type="entry name" value="MA"/>
    <property type="match status" value="1"/>
</dbReference>
<dbReference type="PANTHER" id="PTHR32089">
    <property type="entry name" value="METHYL-ACCEPTING CHEMOTAXIS PROTEIN MCPB"/>
    <property type="match status" value="1"/>
</dbReference>
<keyword evidence="1 3" id="KW-0807">Transducer</keyword>
<dbReference type="AlphaFoldDB" id="A0A1W1V1N8"/>
<evidence type="ECO:0000256" key="1">
    <source>
        <dbReference type="ARBA" id="ARBA00023224"/>
    </source>
</evidence>